<dbReference type="PANTHER" id="PTHR39201:SF1">
    <property type="entry name" value="FLAVODOXIN-LIKE DOMAIN-CONTAINING PROTEIN"/>
    <property type="match status" value="1"/>
</dbReference>
<evidence type="ECO:0000313" key="2">
    <source>
        <dbReference type="EMBL" id="MDY5152728.1"/>
    </source>
</evidence>
<dbReference type="Pfam" id="PF12682">
    <property type="entry name" value="Flavodoxin_4"/>
    <property type="match status" value="1"/>
</dbReference>
<sequence>MDQIRAALVYFSRGGMSMWFTGTAVRQPGNTERLMQLVKDELERGGACATLDTYRILPADPYPEDVDEAKTRNFAEQDDHAMPEIAEPVPSLADYDVIVLGFPVWGDSVPRIISSYLSQASVGESLILPFVTWSLSPLCVNITGTIALVAPDATVGLPMYIRGEDVERERTLEHVHEWLESADLTS</sequence>
<reference evidence="3" key="2">
    <citation type="submission" date="2016-10" db="EMBL/GenBank/DDBJ databases">
        <authorList>
            <person name="de Groot N.N."/>
        </authorList>
    </citation>
    <scope>NUCLEOTIDE SEQUENCE [LARGE SCALE GENOMIC DNA]</scope>
    <source>
        <strain evidence="3">DSM 20639</strain>
    </source>
</reference>
<dbReference type="SUPFAM" id="SSF52218">
    <property type="entry name" value="Flavoproteins"/>
    <property type="match status" value="1"/>
</dbReference>
<dbReference type="AlphaFoldDB" id="A0A1G7A1R6"/>
<proteinExistence type="predicted"/>
<organism evidence="3 5">
    <name type="scientific">Actinobaculum suis</name>
    <dbReference type="NCBI Taxonomy" id="1657"/>
    <lineage>
        <taxon>Bacteria</taxon>
        <taxon>Bacillati</taxon>
        <taxon>Actinomycetota</taxon>
        <taxon>Actinomycetes</taxon>
        <taxon>Actinomycetales</taxon>
        <taxon>Actinomycetaceae</taxon>
        <taxon>Actinobaculum</taxon>
    </lineage>
</organism>
<dbReference type="PANTHER" id="PTHR39201">
    <property type="entry name" value="EXPORTED PROTEIN-RELATED"/>
    <property type="match status" value="1"/>
</dbReference>
<evidence type="ECO:0000313" key="6">
    <source>
        <dbReference type="Proteomes" id="UP000269974"/>
    </source>
</evidence>
<dbReference type="EMBL" id="JAWNFU010000001">
    <property type="protein sequence ID" value="MDY5152728.1"/>
    <property type="molecule type" value="Genomic_DNA"/>
</dbReference>
<feature type="domain" description="Flavodoxin-like" evidence="1">
    <location>
        <begin position="47"/>
        <end position="152"/>
    </location>
</feature>
<dbReference type="EMBL" id="FNAU01000002">
    <property type="protein sequence ID" value="SDE08720.1"/>
    <property type="molecule type" value="Genomic_DNA"/>
</dbReference>
<dbReference type="RefSeq" id="WP_074660927.1">
    <property type="nucleotide sequence ID" value="NZ_FNAU01000002.1"/>
</dbReference>
<dbReference type="GO" id="GO:0010181">
    <property type="term" value="F:FMN binding"/>
    <property type="evidence" value="ECO:0007669"/>
    <property type="project" value="InterPro"/>
</dbReference>
<evidence type="ECO:0000313" key="4">
    <source>
        <dbReference type="EMBL" id="VDG75312.1"/>
    </source>
</evidence>
<accession>A0A1G7A1R6</accession>
<dbReference type="Proteomes" id="UP001273799">
    <property type="component" value="Unassembled WGS sequence"/>
</dbReference>
<dbReference type="InterPro" id="IPR008254">
    <property type="entry name" value="Flavodoxin/NO_synth"/>
</dbReference>
<dbReference type="Proteomes" id="UP000269974">
    <property type="component" value="Unassembled WGS sequence"/>
</dbReference>
<protein>
    <submittedName>
        <fullName evidence="3">Flavodoxin</fullName>
    </submittedName>
</protein>
<dbReference type="Proteomes" id="UP000182744">
    <property type="component" value="Unassembled WGS sequence"/>
</dbReference>
<reference evidence="5" key="1">
    <citation type="submission" date="2016-10" db="EMBL/GenBank/DDBJ databases">
        <authorList>
            <person name="Varghese N."/>
        </authorList>
    </citation>
    <scope>NUCLEOTIDE SEQUENCE [LARGE SCALE GENOMIC DNA]</scope>
    <source>
        <strain evidence="5">DSM 20639</strain>
    </source>
</reference>
<evidence type="ECO:0000313" key="5">
    <source>
        <dbReference type="Proteomes" id="UP000182744"/>
    </source>
</evidence>
<dbReference type="EMBL" id="UYIO01000001">
    <property type="protein sequence ID" value="VDG75312.1"/>
    <property type="molecule type" value="Genomic_DNA"/>
</dbReference>
<dbReference type="InterPro" id="IPR029039">
    <property type="entry name" value="Flavoprotein-like_sf"/>
</dbReference>
<reference evidence="2" key="4">
    <citation type="submission" date="2023-10" db="EMBL/GenBank/DDBJ databases">
        <title>Whole Genome based description of the genera Actinobaculum and Actinotignum reveals a complex phylogenetic relationship within the species included in the genus Actinotignum.</title>
        <authorList>
            <person name="Jensen C.S."/>
            <person name="Dargis R."/>
            <person name="Kemp M."/>
            <person name="Christensen J.J."/>
        </authorList>
    </citation>
    <scope>NUCLEOTIDE SEQUENCE</scope>
    <source>
        <strain evidence="2">Actinobaculum_suis_CCUG19206T</strain>
    </source>
</reference>
<gene>
    <name evidence="4" type="ORF">NCTC10327_00040</name>
    <name evidence="2" type="ORF">R6G71_01490</name>
    <name evidence="3" type="ORF">SAMN05421878_10234</name>
</gene>
<keyword evidence="5" id="KW-1185">Reference proteome</keyword>
<dbReference type="Gene3D" id="3.40.50.360">
    <property type="match status" value="1"/>
</dbReference>
<name>A0A1G7A1R6_9ACTO</name>
<reference evidence="4 6" key="3">
    <citation type="submission" date="2018-11" db="EMBL/GenBank/DDBJ databases">
        <authorList>
            <consortium name="Pathogen Informatics"/>
        </authorList>
    </citation>
    <scope>NUCLEOTIDE SEQUENCE [LARGE SCALE GENOMIC DNA]</scope>
    <source>
        <strain evidence="4 6">NCTC10327</strain>
    </source>
</reference>
<evidence type="ECO:0000313" key="3">
    <source>
        <dbReference type="EMBL" id="SDE08720.1"/>
    </source>
</evidence>
<evidence type="ECO:0000259" key="1">
    <source>
        <dbReference type="Pfam" id="PF12682"/>
    </source>
</evidence>